<dbReference type="OrthoDB" id="1425103at2"/>
<protein>
    <submittedName>
        <fullName evidence="2">RES domain-containing protein</fullName>
    </submittedName>
</protein>
<evidence type="ECO:0000259" key="1">
    <source>
        <dbReference type="Pfam" id="PF08808"/>
    </source>
</evidence>
<proteinExistence type="predicted"/>
<dbReference type="Proteomes" id="UP000281810">
    <property type="component" value="Chromosome"/>
</dbReference>
<dbReference type="EMBL" id="CP034161">
    <property type="protein sequence ID" value="AZI40195.1"/>
    <property type="molecule type" value="Genomic_DNA"/>
</dbReference>
<organism evidence="2 3">
    <name type="scientific">Epilithonimonas vandammei</name>
    <dbReference type="NCBI Taxonomy" id="2487072"/>
    <lineage>
        <taxon>Bacteria</taxon>
        <taxon>Pseudomonadati</taxon>
        <taxon>Bacteroidota</taxon>
        <taxon>Flavobacteriia</taxon>
        <taxon>Flavobacteriales</taxon>
        <taxon>Weeksellaceae</taxon>
        <taxon>Chryseobacterium group</taxon>
        <taxon>Epilithonimonas</taxon>
    </lineage>
</organism>
<name>A0A3G8Y497_9FLAO</name>
<sequence>MKYPICSECFYNEGLKLLCQKFGLKSNEKCCNCQKDYGYKISKENLHEISWEYFVNGSYYQSEYGGSSLIMFNEYQETDVDFGKYLKEDVPLIEKTLGIGFFYYAPRLYKLGLITQLEKLQSQDNSAEQVLNEIIEKFPTKVINEQNHFYRLRKNVSNPNDESQFDSPPIEYSGNGRLDSKDLNILYGSENIEICLHECRVSIIDDLYLAKLTPTKSLKILDLSAEISEDNTEFESLFLSVHYLFRAEEHSYDICKKISSFVYSKGYDGIIYPSYFSRVKTERIPNIALFGSPIEDGKIQIKNIDRIRIDKVDYNYTFGPLINQ</sequence>
<dbReference type="InterPro" id="IPR014914">
    <property type="entry name" value="RES_dom"/>
</dbReference>
<feature type="domain" description="RES" evidence="1">
    <location>
        <begin position="158"/>
        <end position="293"/>
    </location>
</feature>
<keyword evidence="3" id="KW-1185">Reference proteome</keyword>
<reference evidence="3" key="1">
    <citation type="submission" date="2018-11" db="EMBL/GenBank/DDBJ databases">
        <title>Proposal to divide the Flavobacteriaceae and reorganize its genera based on Amino Acid Identity values calculated from whole genome sequences.</title>
        <authorList>
            <person name="Nicholson A.C."/>
            <person name="Gulvik C.A."/>
            <person name="Whitney A.M."/>
            <person name="Humrighouse B.W."/>
            <person name="Bell M."/>
            <person name="Holmes B."/>
            <person name="Steigerwalt A.B."/>
            <person name="Villarma A."/>
            <person name="Sheth M."/>
            <person name="Batra D."/>
            <person name="Pryor J."/>
            <person name="Bernardet J.-F."/>
            <person name="Hugo C."/>
            <person name="Kampfer P."/>
            <person name="Newman J.D."/>
            <person name="McQuiston J.R."/>
        </authorList>
    </citation>
    <scope>NUCLEOTIDE SEQUENCE [LARGE SCALE GENOMIC DNA]</scope>
    <source>
        <strain evidence="3">F5649</strain>
    </source>
</reference>
<dbReference type="RefSeq" id="WP_124802477.1">
    <property type="nucleotide sequence ID" value="NZ_CP034161.1"/>
</dbReference>
<dbReference type="AlphaFoldDB" id="A0A3G8Y497"/>
<evidence type="ECO:0000313" key="3">
    <source>
        <dbReference type="Proteomes" id="UP000281810"/>
    </source>
</evidence>
<dbReference type="Pfam" id="PF08808">
    <property type="entry name" value="RES"/>
    <property type="match status" value="1"/>
</dbReference>
<accession>A0A3G8Y497</accession>
<evidence type="ECO:0000313" key="2">
    <source>
        <dbReference type="EMBL" id="AZI40195.1"/>
    </source>
</evidence>
<gene>
    <name evidence="2" type="ORF">EIB74_09560</name>
</gene>